<gene>
    <name evidence="2" type="ORF">ABIE04_002740</name>
</gene>
<comment type="caution">
    <text evidence="2">The sequence shown here is derived from an EMBL/GenBank/DDBJ whole genome shotgun (WGS) entry which is preliminary data.</text>
</comment>
<dbReference type="InterPro" id="IPR002734">
    <property type="entry name" value="RibDG_C"/>
</dbReference>
<dbReference type="InterPro" id="IPR024072">
    <property type="entry name" value="DHFR-like_dom_sf"/>
</dbReference>
<keyword evidence="3" id="KW-1185">Reference proteome</keyword>
<dbReference type="PANTHER" id="PTHR38011:SF11">
    <property type="entry name" value="2,5-DIAMINO-6-RIBOSYLAMINO-4(3H)-PYRIMIDINONE 5'-PHOSPHATE REDUCTASE"/>
    <property type="match status" value="1"/>
</dbReference>
<dbReference type="Pfam" id="PF01872">
    <property type="entry name" value="RibD_C"/>
    <property type="match status" value="1"/>
</dbReference>
<reference evidence="2 3" key="1">
    <citation type="submission" date="2024-06" db="EMBL/GenBank/DDBJ databases">
        <title>Sorghum-associated microbial communities from plants grown in Nebraska, USA.</title>
        <authorList>
            <person name="Schachtman D."/>
        </authorList>
    </citation>
    <scope>NUCLEOTIDE SEQUENCE [LARGE SCALE GENOMIC DNA]</scope>
    <source>
        <strain evidence="2 3">1757</strain>
    </source>
</reference>
<protein>
    <submittedName>
        <fullName evidence="2">Dihydrofolate reductase</fullName>
    </submittedName>
</protein>
<organism evidence="2 3">
    <name type="scientific">Rhodanobacter soli</name>
    <dbReference type="NCBI Taxonomy" id="590609"/>
    <lineage>
        <taxon>Bacteria</taxon>
        <taxon>Pseudomonadati</taxon>
        <taxon>Pseudomonadota</taxon>
        <taxon>Gammaproteobacteria</taxon>
        <taxon>Lysobacterales</taxon>
        <taxon>Rhodanobacteraceae</taxon>
        <taxon>Rhodanobacter</taxon>
    </lineage>
</organism>
<dbReference type="Gene3D" id="3.40.430.10">
    <property type="entry name" value="Dihydrofolate Reductase, subunit A"/>
    <property type="match status" value="1"/>
</dbReference>
<evidence type="ECO:0000313" key="3">
    <source>
        <dbReference type="Proteomes" id="UP001549251"/>
    </source>
</evidence>
<dbReference type="SUPFAM" id="SSF53597">
    <property type="entry name" value="Dihydrofolate reductase-like"/>
    <property type="match status" value="1"/>
</dbReference>
<sequence>MAGSTATRRKLVLKMSVSLDGFVAGPNGEADWVFRSSGGADSTAWVLDTLRGAGVHIMGSRSYHDMAAFWPYSDMPIAPPMNDIPKVIFSRTGIKNTPVDPSPMLAEAKARNAGRHGATPTAAVLQSWAEPTVASGDLVEEVLRLKEQPGNYILAHGGARFAQSLIAAGLVDEYRLGIHPVVLGHGLSLFSALRSPVDLHLVSMTPFASGAVAAVYQPA</sequence>
<proteinExistence type="predicted"/>
<dbReference type="PANTHER" id="PTHR38011">
    <property type="entry name" value="DIHYDROFOLATE REDUCTASE FAMILY PROTEIN (AFU_ORTHOLOGUE AFUA_8G06820)"/>
    <property type="match status" value="1"/>
</dbReference>
<evidence type="ECO:0000259" key="1">
    <source>
        <dbReference type="Pfam" id="PF01872"/>
    </source>
</evidence>
<accession>A0ABV2PZB1</accession>
<evidence type="ECO:0000313" key="2">
    <source>
        <dbReference type="EMBL" id="MET4570379.1"/>
    </source>
</evidence>
<name>A0ABV2PZB1_9GAMM</name>
<dbReference type="Proteomes" id="UP001549251">
    <property type="component" value="Unassembled WGS sequence"/>
</dbReference>
<dbReference type="EMBL" id="JBEPSD010000002">
    <property type="protein sequence ID" value="MET4570379.1"/>
    <property type="molecule type" value="Genomic_DNA"/>
</dbReference>
<feature type="domain" description="Bacterial bifunctional deaminase-reductase C-terminal" evidence="1">
    <location>
        <begin position="9"/>
        <end position="212"/>
    </location>
</feature>
<dbReference type="InterPro" id="IPR050765">
    <property type="entry name" value="Riboflavin_Biosynth_HTPR"/>
</dbReference>